<dbReference type="OrthoDB" id="297923at2759"/>
<dbReference type="GO" id="GO:0008017">
    <property type="term" value="F:microtubule binding"/>
    <property type="evidence" value="ECO:0007669"/>
    <property type="project" value="TreeGrafter"/>
</dbReference>
<dbReference type="PANTHER" id="PTHR20929:SF11">
    <property type="entry name" value="DYNEIN AXONEMAL INTERMEDIATE CHAIN 7"/>
    <property type="match status" value="1"/>
</dbReference>
<comment type="caution">
    <text evidence="5">The sequence shown here is derived from an EMBL/GenBank/DDBJ whole genome shotgun (WGS) entry which is preliminary data.</text>
</comment>
<feature type="compositionally biased region" description="Basic residues" evidence="2">
    <location>
        <begin position="1"/>
        <end position="11"/>
    </location>
</feature>
<feature type="region of interest" description="Disordered" evidence="2">
    <location>
        <begin position="1"/>
        <end position="38"/>
    </location>
</feature>
<gene>
    <name evidence="5" type="primary">AXP83.9</name>
    <name evidence="5" type="ORF">NPIL_179054</name>
</gene>
<name>A0A8X6ND80_NEPPI</name>
<proteinExistence type="inferred from homology"/>
<sequence length="711" mass="82513">MPPRKKSFGKRSKQDKTLIKKEQSLRASPEDEKLEEPDIIHPLERKVLEQDSKVKENEYNELLLTFSDLNNLYKDKRYTKWEEKCWYNYVYKSREINPLILPEVNAYLTELEEDEVCDIMHVFKEYHKSQQMCEDIKLAVLECPEIAPKTMRSWMQSIKNLQHMMRKKMDVATFKILRAANEHINDESFNMEFGVSDQSNGQTSITYCLWGNLSKNLRHKGMTWTSIGFSFELPPELLKISCAVRIWHSLFDNITPTFCESAIPNGCKLGELVIKDLKLYKKMYLLNNTDNFAETLLEEIYPASEDQICLQLEASVMSELLNAALKQIAAPELSGKTDAEKFSSAITFTPPEEPELIILEKAEYYVVGGLYHFDLFQLPYQTMKSGCWIFTNWNEKELVRIPYRTSIIPIRHPKPDMSPAVAAEFADSEIKRFDKEMCSAISVSLKLPENVLFLEQPVPAFWIPLKKGFTTIGFFETKYDEDTGHIFFKTNRFGIIGLLQRKYNNMPYQSWELSKGIENNTALLTITGMQVAIKINISKEGCCIQQIERDGKSLFSDCYSVWMNPDGLIKKLLSMGINIGVEKDINNFIEISPKDAELENWTYSCMSVLCHAFNFYWSRWNAAMQSDQLVLKYNFVEDEKDKFIHVLLTPEKAVEIKCTESNTKFSDEPLEGQKYCSNLYHLLLERNEVELPEGIDYEFLHHVEVLRVQVG</sequence>
<dbReference type="AlphaFoldDB" id="A0A8X6ND80"/>
<dbReference type="PANTHER" id="PTHR20929">
    <property type="entry name" value="LUNG ADENOMA SUSCEPTIBILITY 1-RELATED"/>
    <property type="match status" value="1"/>
</dbReference>
<protein>
    <submittedName>
        <fullName evidence="5">Axonemal protein</fullName>
    </submittedName>
</protein>
<feature type="domain" description="CASC1 C-terminal" evidence="3">
    <location>
        <begin position="469"/>
        <end position="662"/>
    </location>
</feature>
<evidence type="ECO:0000259" key="3">
    <source>
        <dbReference type="Pfam" id="PF12366"/>
    </source>
</evidence>
<feature type="domain" description="IC97/Casc1 N-terminal" evidence="4">
    <location>
        <begin position="22"/>
        <end position="218"/>
    </location>
</feature>
<dbReference type="InterPro" id="IPR022110">
    <property type="entry name" value="CASC1_C"/>
</dbReference>
<dbReference type="InterPro" id="IPR023247">
    <property type="entry name" value="IC97/Dnai7-like"/>
</dbReference>
<feature type="compositionally biased region" description="Basic and acidic residues" evidence="2">
    <location>
        <begin position="12"/>
        <end position="38"/>
    </location>
</feature>
<dbReference type="Proteomes" id="UP000887013">
    <property type="component" value="Unassembled WGS sequence"/>
</dbReference>
<evidence type="ECO:0000256" key="1">
    <source>
        <dbReference type="ARBA" id="ARBA00024332"/>
    </source>
</evidence>
<comment type="similarity">
    <text evidence="1">Belongs to the DNAI7 family.</text>
</comment>
<keyword evidence="6" id="KW-1185">Reference proteome</keyword>
<dbReference type="InterPro" id="IPR031826">
    <property type="entry name" value="IC97/Casc1_N"/>
</dbReference>
<reference evidence="5" key="1">
    <citation type="submission" date="2020-08" db="EMBL/GenBank/DDBJ databases">
        <title>Multicomponent nature underlies the extraordinary mechanical properties of spider dragline silk.</title>
        <authorList>
            <person name="Kono N."/>
            <person name="Nakamura H."/>
            <person name="Mori M."/>
            <person name="Yoshida Y."/>
            <person name="Ohtoshi R."/>
            <person name="Malay A.D."/>
            <person name="Moran D.A.P."/>
            <person name="Tomita M."/>
            <person name="Numata K."/>
            <person name="Arakawa K."/>
        </authorList>
    </citation>
    <scope>NUCLEOTIDE SEQUENCE</scope>
</reference>
<organism evidence="5 6">
    <name type="scientific">Nephila pilipes</name>
    <name type="common">Giant wood spider</name>
    <name type="synonym">Nephila maculata</name>
    <dbReference type="NCBI Taxonomy" id="299642"/>
    <lineage>
        <taxon>Eukaryota</taxon>
        <taxon>Metazoa</taxon>
        <taxon>Ecdysozoa</taxon>
        <taxon>Arthropoda</taxon>
        <taxon>Chelicerata</taxon>
        <taxon>Arachnida</taxon>
        <taxon>Araneae</taxon>
        <taxon>Araneomorphae</taxon>
        <taxon>Entelegynae</taxon>
        <taxon>Araneoidea</taxon>
        <taxon>Nephilidae</taxon>
        <taxon>Nephila</taxon>
    </lineage>
</organism>
<evidence type="ECO:0000259" key="4">
    <source>
        <dbReference type="Pfam" id="PF15927"/>
    </source>
</evidence>
<dbReference type="GO" id="GO:0005930">
    <property type="term" value="C:axoneme"/>
    <property type="evidence" value="ECO:0007669"/>
    <property type="project" value="TreeGrafter"/>
</dbReference>
<evidence type="ECO:0000313" key="5">
    <source>
        <dbReference type="EMBL" id="GFT07215.1"/>
    </source>
</evidence>
<dbReference type="Pfam" id="PF12366">
    <property type="entry name" value="Casc1_C"/>
    <property type="match status" value="1"/>
</dbReference>
<dbReference type="EMBL" id="BMAW01056700">
    <property type="protein sequence ID" value="GFT07215.1"/>
    <property type="molecule type" value="Genomic_DNA"/>
</dbReference>
<evidence type="ECO:0000313" key="6">
    <source>
        <dbReference type="Proteomes" id="UP000887013"/>
    </source>
</evidence>
<accession>A0A8X6ND80</accession>
<dbReference type="GO" id="GO:0048487">
    <property type="term" value="F:beta-tubulin binding"/>
    <property type="evidence" value="ECO:0007669"/>
    <property type="project" value="TreeGrafter"/>
</dbReference>
<dbReference type="Pfam" id="PF15927">
    <property type="entry name" value="Casc1_N"/>
    <property type="match status" value="1"/>
</dbReference>
<dbReference type="PRINTS" id="PR02043">
    <property type="entry name" value="CANCERSCCP1"/>
</dbReference>
<evidence type="ECO:0000256" key="2">
    <source>
        <dbReference type="SAM" id="MobiDB-lite"/>
    </source>
</evidence>